<evidence type="ECO:0000313" key="13">
    <source>
        <dbReference type="EMBL" id="VIP02256.1"/>
    </source>
</evidence>
<dbReference type="PANTHER" id="PTHR43395">
    <property type="entry name" value="SENSOR HISTIDINE KINASE CHEA"/>
    <property type="match status" value="1"/>
</dbReference>
<dbReference type="InterPro" id="IPR002545">
    <property type="entry name" value="CheW-lke_dom"/>
</dbReference>
<dbReference type="SMART" id="SM00448">
    <property type="entry name" value="REC"/>
    <property type="match status" value="1"/>
</dbReference>
<name>A0A6C2YLF3_9BACT</name>
<dbReference type="InParanoid" id="A0A6C2YLF3"/>
<evidence type="ECO:0000256" key="3">
    <source>
        <dbReference type="ARBA" id="ARBA00022553"/>
    </source>
</evidence>
<evidence type="ECO:0000256" key="5">
    <source>
        <dbReference type="ARBA" id="ARBA00022777"/>
    </source>
</evidence>
<feature type="region of interest" description="Disordered" evidence="8">
    <location>
        <begin position="101"/>
        <end position="144"/>
    </location>
</feature>
<dbReference type="Proteomes" id="UP000464378">
    <property type="component" value="Chromosome"/>
</dbReference>
<dbReference type="InterPro" id="IPR037006">
    <property type="entry name" value="CheA-like_homodim_sf"/>
</dbReference>
<dbReference type="Gene3D" id="2.30.30.40">
    <property type="entry name" value="SH3 Domains"/>
    <property type="match status" value="1"/>
</dbReference>
<dbReference type="EC" id="2.7.13.3" evidence="2"/>
<feature type="domain" description="CheW-like" evidence="11">
    <location>
        <begin position="785"/>
        <end position="917"/>
    </location>
</feature>
<dbReference type="Gene3D" id="1.20.120.160">
    <property type="entry name" value="HPT domain"/>
    <property type="match status" value="1"/>
</dbReference>
<dbReference type="PRINTS" id="PR00344">
    <property type="entry name" value="BCTRLSENSOR"/>
</dbReference>
<dbReference type="Pfam" id="PF01627">
    <property type="entry name" value="Hpt"/>
    <property type="match status" value="1"/>
</dbReference>
<sequence length="1063" mass="115728">MIALERRPPSEWAGSVQEMFRAIHSVKGTAGVLGFSIVESLAHAMETVLEQLRAQRQLPTHAVIDLLLSANDRMVALIDDLEHCHLEDVSGLVEKLREAAFGQSPASPPGSAGGPASMAGPTAGASSSSESSASAASGSAATGAPQSPYLQTLARFEVPGPPLAERPATHDHLYGLTVDFMACFQQQQRTPVQVLELIQRAGVILLAQLDVPERDLSGGLPQGAIRYRALIASPLPPLQFRAALPIPMVELVIVELPVTATETVPSPQAVISEAVVTHPAPRVEPLVPSGDPALVRPPATPTPAPQSLAVSTATLTPSPTLMPLAGTTLAPSESGISELPMGANSASASASSNQPPGMEKSSTLRIPVQLVDHLMTLAGELVLIRNQVMQSVSPNDTSLRPIVQRLNGIVSELQDAVMRTRMQPVGNLFNRFPRLVRDLGRQLGKQIRLEITGSEVELDKTVLETLSDPLTHLIRNACDHGIESPERRLATGKPAEGRISLNARHHGGQITIEISDDGKGLDPVSIRRKALQNGLSTSAELDRMSPRELYSLILLPGFSTAVAVTDVSGRGVGMDVVKVNLDRLGGGLEIESEPGQGTTFLLRVPLTLAIIPCLLVRIGSQRYALPQKDLEELVCLHGEHIAQRVETAFDQEVVRLRDQLLPLVRLSEVLSHPRPFTSADRSDILRRHRVNRQCTDLMLWFAVVKVGDQRFGLVVDEILSPEEIVVKPMHNSLKRLACFSGATILGDGKVSLILSVEGIARHVGVRFQSTTALATQAANPEADSVQNVLLFRSGPQEQFALPLAMIRRIVPLDINKVERVGDREFLTIDGVSTLLVRLEKMLSVSPTSPSQNQLLILPKNVRRAMGVVITEVIDTIPVKLEVTPDTCPVDGLVGTQLVNQKITLFLDIFRLADLVEQHERPNRAIQATQPLRGRDRPRRVLLVEDTQFFRHLVRGYLETLHFTVTTAVNGAEGLAIVEREEPFDLIVSDIEMPVMDGWEFARNLREHRHGANVPLLALTTLNSENDREKARQLGFDRHEVKLDRERFLQTVRDMLPAGRGGER</sequence>
<evidence type="ECO:0000256" key="7">
    <source>
        <dbReference type="PROSITE-ProRule" id="PRU00169"/>
    </source>
</evidence>
<keyword evidence="4" id="KW-0808">Transferase</keyword>
<dbReference type="AlphaFoldDB" id="A0A6C2YLF3"/>
<evidence type="ECO:0000259" key="9">
    <source>
        <dbReference type="PROSITE" id="PS50109"/>
    </source>
</evidence>
<dbReference type="GO" id="GO:0006935">
    <property type="term" value="P:chemotaxis"/>
    <property type="evidence" value="ECO:0007669"/>
    <property type="project" value="UniProtKB-KW"/>
</dbReference>
<evidence type="ECO:0000259" key="11">
    <source>
        <dbReference type="PROSITE" id="PS50851"/>
    </source>
</evidence>
<dbReference type="EMBL" id="LR586016">
    <property type="protein sequence ID" value="VIP02256.1"/>
    <property type="molecule type" value="Genomic_DNA"/>
</dbReference>
<reference evidence="13" key="1">
    <citation type="submission" date="2019-04" db="EMBL/GenBank/DDBJ databases">
        <authorList>
            <consortium name="Science for Life Laboratories"/>
        </authorList>
    </citation>
    <scope>NUCLEOTIDE SEQUENCE</scope>
    <source>
        <strain evidence="13">MBLW1</strain>
    </source>
</reference>
<dbReference type="PROSITE" id="PS50894">
    <property type="entry name" value="HPT"/>
    <property type="match status" value="1"/>
</dbReference>
<dbReference type="InterPro" id="IPR036097">
    <property type="entry name" value="HisK_dim/P_sf"/>
</dbReference>
<proteinExistence type="predicted"/>
<evidence type="ECO:0000259" key="12">
    <source>
        <dbReference type="PROSITE" id="PS50894"/>
    </source>
</evidence>
<dbReference type="SUPFAM" id="SSF47226">
    <property type="entry name" value="Histidine-containing phosphotransfer domain, HPT domain"/>
    <property type="match status" value="1"/>
</dbReference>
<dbReference type="PROSITE" id="PS50110">
    <property type="entry name" value="RESPONSE_REGULATORY"/>
    <property type="match status" value="1"/>
</dbReference>
<dbReference type="PROSITE" id="PS50851">
    <property type="entry name" value="CHEW"/>
    <property type="match status" value="2"/>
</dbReference>
<evidence type="ECO:0000256" key="6">
    <source>
        <dbReference type="PROSITE-ProRule" id="PRU00110"/>
    </source>
</evidence>
<dbReference type="Pfam" id="PF02518">
    <property type="entry name" value="HATPase_c"/>
    <property type="match status" value="1"/>
</dbReference>
<dbReference type="PROSITE" id="PS50109">
    <property type="entry name" value="HIS_KIN"/>
    <property type="match status" value="1"/>
</dbReference>
<dbReference type="InterPro" id="IPR011006">
    <property type="entry name" value="CheY-like_superfamily"/>
</dbReference>
<evidence type="ECO:0000256" key="1">
    <source>
        <dbReference type="ARBA" id="ARBA00000085"/>
    </source>
</evidence>
<feature type="modified residue" description="4-aspartylphosphate" evidence="7">
    <location>
        <position position="989"/>
    </location>
</feature>
<evidence type="ECO:0000313" key="14">
    <source>
        <dbReference type="Proteomes" id="UP000464378"/>
    </source>
</evidence>
<dbReference type="GO" id="GO:0005737">
    <property type="term" value="C:cytoplasm"/>
    <property type="evidence" value="ECO:0007669"/>
    <property type="project" value="InterPro"/>
</dbReference>
<dbReference type="SUPFAM" id="SSF50341">
    <property type="entry name" value="CheW-like"/>
    <property type="match status" value="2"/>
</dbReference>
<dbReference type="InterPro" id="IPR051315">
    <property type="entry name" value="Bact_Chemotaxis_CheA"/>
</dbReference>
<evidence type="ECO:0000256" key="2">
    <source>
        <dbReference type="ARBA" id="ARBA00012438"/>
    </source>
</evidence>
<dbReference type="InterPro" id="IPR008207">
    <property type="entry name" value="Sig_transdc_His_kin_Hpt_dom"/>
</dbReference>
<feature type="domain" description="Response regulatory" evidence="10">
    <location>
        <begin position="939"/>
        <end position="1055"/>
    </location>
</feature>
<dbReference type="InterPro" id="IPR036890">
    <property type="entry name" value="HATPase_C_sf"/>
</dbReference>
<evidence type="ECO:0000256" key="4">
    <source>
        <dbReference type="ARBA" id="ARBA00022679"/>
    </source>
</evidence>
<evidence type="ECO:0000259" key="10">
    <source>
        <dbReference type="PROSITE" id="PS50110"/>
    </source>
</evidence>
<dbReference type="Gene3D" id="3.40.50.2300">
    <property type="match status" value="1"/>
</dbReference>
<dbReference type="EMBL" id="LR593887">
    <property type="protein sequence ID" value="VTS00855.1"/>
    <property type="molecule type" value="Genomic_DNA"/>
</dbReference>
<protein>
    <recommendedName>
        <fullName evidence="2">histidine kinase</fullName>
        <ecNumber evidence="2">2.7.13.3</ecNumber>
    </recommendedName>
</protein>
<dbReference type="InterPro" id="IPR003594">
    <property type="entry name" value="HATPase_dom"/>
</dbReference>
<feature type="domain" description="HPt" evidence="12">
    <location>
        <begin position="1"/>
        <end position="81"/>
    </location>
</feature>
<dbReference type="CDD" id="cd16916">
    <property type="entry name" value="HATPase_CheA-like"/>
    <property type="match status" value="1"/>
</dbReference>
<gene>
    <name evidence="13" type="ORF">GMBLW1_17040</name>
</gene>
<accession>A0A6C2YLF3</accession>
<dbReference type="Gene3D" id="3.30.565.10">
    <property type="entry name" value="Histidine kinase-like ATPase, C-terminal domain"/>
    <property type="match status" value="1"/>
</dbReference>
<dbReference type="InterPro" id="IPR036061">
    <property type="entry name" value="CheW-like_dom_sf"/>
</dbReference>
<evidence type="ECO:0000256" key="8">
    <source>
        <dbReference type="SAM" id="MobiDB-lite"/>
    </source>
</evidence>
<dbReference type="InterPro" id="IPR004105">
    <property type="entry name" value="CheA-like_dim"/>
</dbReference>
<feature type="domain" description="Histidine kinase" evidence="9">
    <location>
        <begin position="359"/>
        <end position="608"/>
    </location>
</feature>
<dbReference type="SMART" id="SM00387">
    <property type="entry name" value="HATPase_c"/>
    <property type="match status" value="1"/>
</dbReference>
<dbReference type="FunFam" id="3.30.565.10:FF:000016">
    <property type="entry name" value="Chemotaxis protein CheA, putative"/>
    <property type="match status" value="1"/>
</dbReference>
<dbReference type="Gene3D" id="1.10.287.560">
    <property type="entry name" value="Histidine kinase CheA-like, homodimeric domain"/>
    <property type="match status" value="1"/>
</dbReference>
<dbReference type="Pfam" id="PF02895">
    <property type="entry name" value="H-kinase_dim"/>
    <property type="match status" value="1"/>
</dbReference>
<feature type="compositionally biased region" description="Polar residues" evidence="8">
    <location>
        <begin position="308"/>
        <end position="319"/>
    </location>
</feature>
<feature type="compositionally biased region" description="Low complexity" evidence="8">
    <location>
        <begin position="114"/>
        <end position="144"/>
    </location>
</feature>
<feature type="domain" description="CheW-like" evidence="11">
    <location>
        <begin position="610"/>
        <end position="765"/>
    </location>
</feature>
<dbReference type="FunCoup" id="A0A6C2YLF3">
    <property type="interactions" value="170"/>
</dbReference>
<feature type="region of interest" description="Disordered" evidence="8">
    <location>
        <begin position="288"/>
        <end position="362"/>
    </location>
</feature>
<dbReference type="Pfam" id="PF01584">
    <property type="entry name" value="CheW"/>
    <property type="match status" value="2"/>
</dbReference>
<dbReference type="KEGG" id="tim:GMBLW1_17040"/>
<dbReference type="SUPFAM" id="SSF52172">
    <property type="entry name" value="CheY-like"/>
    <property type="match status" value="1"/>
</dbReference>
<keyword evidence="5 13" id="KW-0418">Kinase</keyword>
<keyword evidence="3 7" id="KW-0597">Phosphoprotein</keyword>
<dbReference type="SMART" id="SM00260">
    <property type="entry name" value="CheW"/>
    <property type="match status" value="2"/>
</dbReference>
<feature type="compositionally biased region" description="Low complexity" evidence="8">
    <location>
        <begin position="343"/>
        <end position="353"/>
    </location>
</feature>
<dbReference type="InterPro" id="IPR005467">
    <property type="entry name" value="His_kinase_dom"/>
</dbReference>
<dbReference type="SUPFAM" id="SSF47384">
    <property type="entry name" value="Homodimeric domain of signal transducing histidine kinase"/>
    <property type="match status" value="1"/>
</dbReference>
<dbReference type="SMART" id="SM01231">
    <property type="entry name" value="H-kinase_dim"/>
    <property type="match status" value="1"/>
</dbReference>
<keyword evidence="14" id="KW-1185">Reference proteome</keyword>
<dbReference type="InterPro" id="IPR001789">
    <property type="entry name" value="Sig_transdc_resp-reg_receiver"/>
</dbReference>
<comment type="catalytic activity">
    <reaction evidence="1">
        <text>ATP + protein L-histidine = ADP + protein N-phospho-L-histidine.</text>
        <dbReference type="EC" id="2.7.13.3"/>
    </reaction>
</comment>
<dbReference type="GO" id="GO:0005524">
    <property type="term" value="F:ATP binding"/>
    <property type="evidence" value="ECO:0007669"/>
    <property type="project" value="UniProtKB-KW"/>
</dbReference>
<dbReference type="Pfam" id="PF00072">
    <property type="entry name" value="Response_reg"/>
    <property type="match status" value="1"/>
</dbReference>
<dbReference type="GO" id="GO:0000155">
    <property type="term" value="F:phosphorelay sensor kinase activity"/>
    <property type="evidence" value="ECO:0007669"/>
    <property type="project" value="InterPro"/>
</dbReference>
<dbReference type="InterPro" id="IPR036641">
    <property type="entry name" value="HPT_dom_sf"/>
</dbReference>
<dbReference type="InterPro" id="IPR004358">
    <property type="entry name" value="Sig_transdc_His_kin-like_C"/>
</dbReference>
<feature type="modified residue" description="Phosphohistidine" evidence="6">
    <location>
        <position position="24"/>
    </location>
</feature>
<dbReference type="PANTHER" id="PTHR43395:SF1">
    <property type="entry name" value="CHEMOTAXIS PROTEIN CHEA"/>
    <property type="match status" value="1"/>
</dbReference>
<organism evidence="13">
    <name type="scientific">Tuwongella immobilis</name>
    <dbReference type="NCBI Taxonomy" id="692036"/>
    <lineage>
        <taxon>Bacteria</taxon>
        <taxon>Pseudomonadati</taxon>
        <taxon>Planctomycetota</taxon>
        <taxon>Planctomycetia</taxon>
        <taxon>Gemmatales</taxon>
        <taxon>Gemmataceae</taxon>
        <taxon>Tuwongella</taxon>
    </lineage>
</organism>
<dbReference type="CDD" id="cd00088">
    <property type="entry name" value="HPT"/>
    <property type="match status" value="1"/>
</dbReference>
<dbReference type="SUPFAM" id="SSF55874">
    <property type="entry name" value="ATPase domain of HSP90 chaperone/DNA topoisomerase II/histidine kinase"/>
    <property type="match status" value="1"/>
</dbReference>